<dbReference type="Gene3D" id="3.30.1240.10">
    <property type="match status" value="1"/>
</dbReference>
<gene>
    <name evidence="1" type="ORF">bsdtw1_00523</name>
</gene>
<dbReference type="EMBL" id="BLZR01000001">
    <property type="protein sequence ID" value="GFP74472.1"/>
    <property type="molecule type" value="Genomic_DNA"/>
</dbReference>
<proteinExistence type="predicted"/>
<dbReference type="CDD" id="cd07516">
    <property type="entry name" value="HAD_Pase"/>
    <property type="match status" value="1"/>
</dbReference>
<dbReference type="Gene3D" id="3.40.50.1000">
    <property type="entry name" value="HAD superfamily/HAD-like"/>
    <property type="match status" value="1"/>
</dbReference>
<protein>
    <submittedName>
        <fullName evidence="1">Phosphatase</fullName>
    </submittedName>
</protein>
<evidence type="ECO:0000313" key="1">
    <source>
        <dbReference type="EMBL" id="GFP74472.1"/>
    </source>
</evidence>
<dbReference type="PANTHER" id="PTHR10000">
    <property type="entry name" value="PHOSPHOSERINE PHOSPHATASE"/>
    <property type="match status" value="1"/>
</dbReference>
<dbReference type="NCBIfam" id="TIGR01484">
    <property type="entry name" value="HAD-SF-IIB"/>
    <property type="match status" value="1"/>
</dbReference>
<name>A0A6V8SD38_9CLOT</name>
<dbReference type="SFLD" id="SFLDG01140">
    <property type="entry name" value="C2.B:_Phosphomannomutase_and_P"/>
    <property type="match status" value="1"/>
</dbReference>
<dbReference type="InterPro" id="IPR006379">
    <property type="entry name" value="HAD-SF_hydro_IIB"/>
</dbReference>
<accession>A0A6V8SD38</accession>
<dbReference type="InterPro" id="IPR036412">
    <property type="entry name" value="HAD-like_sf"/>
</dbReference>
<dbReference type="GO" id="GO:0005829">
    <property type="term" value="C:cytosol"/>
    <property type="evidence" value="ECO:0007669"/>
    <property type="project" value="TreeGrafter"/>
</dbReference>
<dbReference type="Proteomes" id="UP000580568">
    <property type="component" value="Unassembled WGS sequence"/>
</dbReference>
<sequence>MGYKLIACDMDETLLNDDHVICEKNIEFIKRAKEEYGVKFVPATGRGYNSIQTDLRILDLYDELGEYVLSFNGGALTENKANKLLQFKGLDFHKMKEIFEYGLTKDVCIHVYTKDKLYVYNLSDSEKLRIERQKFECTIMEENTVDFLENELIAKILYQNIDVPYLMSLEPDMKDIVYGYCSVSYSSNRYMEFNSLGVDKGQGLADLARILNIDIKDTIAVGDNYNDMAMLKVAGLSVAAGNAVEDVKKACDYTTSADNNEGVVAELIEKFIFKTSSI</sequence>
<dbReference type="GO" id="GO:0016791">
    <property type="term" value="F:phosphatase activity"/>
    <property type="evidence" value="ECO:0007669"/>
    <property type="project" value="UniProtKB-ARBA"/>
</dbReference>
<reference evidence="1 2" key="1">
    <citation type="submission" date="2020-07" db="EMBL/GenBank/DDBJ databases">
        <title>A new beta-1,3-glucan-decomposing anaerobic bacterium isolated from anoxic soil subjected to biological soil disinfestation.</title>
        <authorList>
            <person name="Ueki A."/>
            <person name="Tonouchi A."/>
        </authorList>
    </citation>
    <scope>NUCLEOTIDE SEQUENCE [LARGE SCALE GENOMIC DNA]</scope>
    <source>
        <strain evidence="1 2">TW1</strain>
    </source>
</reference>
<dbReference type="InterPro" id="IPR000150">
    <property type="entry name" value="Cof"/>
</dbReference>
<dbReference type="GO" id="GO:0000287">
    <property type="term" value="F:magnesium ion binding"/>
    <property type="evidence" value="ECO:0007669"/>
    <property type="project" value="TreeGrafter"/>
</dbReference>
<dbReference type="InterPro" id="IPR023214">
    <property type="entry name" value="HAD_sf"/>
</dbReference>
<dbReference type="Pfam" id="PF08282">
    <property type="entry name" value="Hydrolase_3"/>
    <property type="match status" value="1"/>
</dbReference>
<organism evidence="1 2">
    <name type="scientific">Clostridium fungisolvens</name>
    <dbReference type="NCBI Taxonomy" id="1604897"/>
    <lineage>
        <taxon>Bacteria</taxon>
        <taxon>Bacillati</taxon>
        <taxon>Bacillota</taxon>
        <taxon>Clostridia</taxon>
        <taxon>Eubacteriales</taxon>
        <taxon>Clostridiaceae</taxon>
        <taxon>Clostridium</taxon>
    </lineage>
</organism>
<dbReference type="SUPFAM" id="SSF56784">
    <property type="entry name" value="HAD-like"/>
    <property type="match status" value="1"/>
</dbReference>
<dbReference type="SFLD" id="SFLDS00003">
    <property type="entry name" value="Haloacid_Dehalogenase"/>
    <property type="match status" value="1"/>
</dbReference>
<dbReference type="PANTHER" id="PTHR10000:SF8">
    <property type="entry name" value="HAD SUPERFAMILY HYDROLASE-LIKE, TYPE 3"/>
    <property type="match status" value="1"/>
</dbReference>
<keyword evidence="2" id="KW-1185">Reference proteome</keyword>
<dbReference type="RefSeq" id="WP_183276027.1">
    <property type="nucleotide sequence ID" value="NZ_BLZR01000001.1"/>
</dbReference>
<evidence type="ECO:0000313" key="2">
    <source>
        <dbReference type="Proteomes" id="UP000580568"/>
    </source>
</evidence>
<dbReference type="NCBIfam" id="TIGR00099">
    <property type="entry name" value="Cof-subfamily"/>
    <property type="match status" value="1"/>
</dbReference>
<comment type="caution">
    <text evidence="1">The sequence shown here is derived from an EMBL/GenBank/DDBJ whole genome shotgun (WGS) entry which is preliminary data.</text>
</comment>
<dbReference type="AlphaFoldDB" id="A0A6V8SD38"/>